<evidence type="ECO:0000256" key="3">
    <source>
        <dbReference type="ARBA" id="ARBA00022801"/>
    </source>
</evidence>
<name>A0AA88UM65_9ASTE</name>
<comment type="similarity">
    <text evidence="1">Belongs to the peptidase S1C family.</text>
</comment>
<dbReference type="Pfam" id="PF17815">
    <property type="entry name" value="PDZ_3"/>
    <property type="match status" value="1"/>
</dbReference>
<evidence type="ECO:0000256" key="4">
    <source>
        <dbReference type="ARBA" id="ARBA00022825"/>
    </source>
</evidence>
<gene>
    <name evidence="7" type="ORF">RJ640_011198</name>
</gene>
<keyword evidence="3" id="KW-0378">Hydrolase</keyword>
<dbReference type="PANTHER" id="PTHR45980:SF18">
    <property type="entry name" value="PROTEASE DO-LIKE 9"/>
    <property type="match status" value="1"/>
</dbReference>
<feature type="domain" description="PDZ" evidence="5">
    <location>
        <begin position="343"/>
        <end position="429"/>
    </location>
</feature>
<dbReference type="Proteomes" id="UP001187471">
    <property type="component" value="Unassembled WGS sequence"/>
</dbReference>
<dbReference type="SUPFAM" id="SSF50156">
    <property type="entry name" value="PDZ domain-like"/>
    <property type="match status" value="1"/>
</dbReference>
<dbReference type="Pfam" id="PF13180">
    <property type="entry name" value="PDZ_2"/>
    <property type="match status" value="1"/>
</dbReference>
<dbReference type="InterPro" id="IPR036034">
    <property type="entry name" value="PDZ_sf"/>
</dbReference>
<feature type="domain" description="Protease Do-like PDZ" evidence="6">
    <location>
        <begin position="437"/>
        <end position="575"/>
    </location>
</feature>
<proteinExistence type="inferred from homology"/>
<dbReference type="InterPro" id="IPR001478">
    <property type="entry name" value="PDZ"/>
</dbReference>
<organism evidence="7 8">
    <name type="scientific">Escallonia rubra</name>
    <dbReference type="NCBI Taxonomy" id="112253"/>
    <lineage>
        <taxon>Eukaryota</taxon>
        <taxon>Viridiplantae</taxon>
        <taxon>Streptophyta</taxon>
        <taxon>Embryophyta</taxon>
        <taxon>Tracheophyta</taxon>
        <taxon>Spermatophyta</taxon>
        <taxon>Magnoliopsida</taxon>
        <taxon>eudicotyledons</taxon>
        <taxon>Gunneridae</taxon>
        <taxon>Pentapetalae</taxon>
        <taxon>asterids</taxon>
        <taxon>campanulids</taxon>
        <taxon>Escalloniales</taxon>
        <taxon>Escalloniaceae</taxon>
        <taxon>Escallonia</taxon>
    </lineage>
</organism>
<protein>
    <recommendedName>
        <fullName evidence="9">Protease Do-like PDZ domain-containing protein</fullName>
    </recommendedName>
</protein>
<dbReference type="SUPFAM" id="SSF50494">
    <property type="entry name" value="Trypsin-like serine proteases"/>
    <property type="match status" value="1"/>
</dbReference>
<dbReference type="InterPro" id="IPR043504">
    <property type="entry name" value="Peptidase_S1_PA_chymotrypsin"/>
</dbReference>
<dbReference type="InterPro" id="IPR041517">
    <property type="entry name" value="DEGP_PDZ"/>
</dbReference>
<accession>A0AA88UM65</accession>
<dbReference type="GO" id="GO:0004252">
    <property type="term" value="F:serine-type endopeptidase activity"/>
    <property type="evidence" value="ECO:0007669"/>
    <property type="project" value="InterPro"/>
</dbReference>
<dbReference type="PANTHER" id="PTHR45980">
    <property type="match status" value="1"/>
</dbReference>
<keyword evidence="4" id="KW-0720">Serine protease</keyword>
<dbReference type="Pfam" id="PF13365">
    <property type="entry name" value="Trypsin_2"/>
    <property type="match status" value="1"/>
</dbReference>
<evidence type="ECO:0000256" key="1">
    <source>
        <dbReference type="ARBA" id="ARBA00010541"/>
    </source>
</evidence>
<evidence type="ECO:0008006" key="9">
    <source>
        <dbReference type="Google" id="ProtNLM"/>
    </source>
</evidence>
<evidence type="ECO:0000313" key="8">
    <source>
        <dbReference type="Proteomes" id="UP001187471"/>
    </source>
</evidence>
<dbReference type="PRINTS" id="PR00834">
    <property type="entry name" value="PROTEASES2C"/>
</dbReference>
<evidence type="ECO:0000256" key="2">
    <source>
        <dbReference type="ARBA" id="ARBA00022670"/>
    </source>
</evidence>
<dbReference type="Gene3D" id="3.20.190.20">
    <property type="match status" value="1"/>
</dbReference>
<evidence type="ECO:0000259" key="6">
    <source>
        <dbReference type="Pfam" id="PF17815"/>
    </source>
</evidence>
<dbReference type="Gene3D" id="2.30.42.10">
    <property type="match status" value="1"/>
</dbReference>
<dbReference type="InterPro" id="IPR009003">
    <property type="entry name" value="Peptidase_S1_PA"/>
</dbReference>
<reference evidence="7" key="1">
    <citation type="submission" date="2022-12" db="EMBL/GenBank/DDBJ databases">
        <title>Draft genome assemblies for two species of Escallonia (Escalloniales).</title>
        <authorList>
            <person name="Chanderbali A."/>
            <person name="Dervinis C."/>
            <person name="Anghel I."/>
            <person name="Soltis D."/>
            <person name="Soltis P."/>
            <person name="Zapata F."/>
        </authorList>
    </citation>
    <scope>NUCLEOTIDE SEQUENCE</scope>
    <source>
        <strain evidence="7">UCBG92.1500</strain>
        <tissue evidence="7">Leaf</tissue>
    </source>
</reference>
<dbReference type="EMBL" id="JAVXUO010000644">
    <property type="protein sequence ID" value="KAK2990450.1"/>
    <property type="molecule type" value="Genomic_DNA"/>
</dbReference>
<keyword evidence="2" id="KW-0645">Protease</keyword>
<dbReference type="InterPro" id="IPR001940">
    <property type="entry name" value="Peptidase_S1C"/>
</dbReference>
<sequence length="578" mass="64035">MLACPSNLVSKPPLALKADSSNKTYLSSKFTDGKISRRPSVVSVPSPSKPCHRQLQLSLSQSSKGQSRLCSIKEEVSSLAKTLLYWSRNYEDGTVDEVDLQDFRWDNIRNKFFKTLCGFVVAEPPLDAVVKVTCFSANPDFTRPWQREQECASSSGFIIPGRRVLTCAHSVDHHTQVKLKRHGSDTTYTATVLAMAPESDIALLTVKDDAFWEGVKPVDFGDLPAPKDELIIAGYPMDREQLCAIRGTMSKARVVPYYHSGTKLLALQLNVVLKGGNSGGPVFSVKGKCVGIAFQGSETSGGEIIPVPIIKHFLQDFDKNGADTGVPSFGINWQEMENPDLRASMKMRSDQQGVLVTEILPRYPESDMLKPYDVILSIDGVNIANDGTVPLSRGQRIDFSHLITRKFKGDKVQVKVLRNSKIQEFTIKLSCRKQFMPANTKGRPLSYYIIGGFVFTTLSIPYLQSMYLQDYDYLPEKLLSQAFYEDRVVVCNLLKADINNGYDEMAVVCNQVLTLNGKPVKSLKNLAVTVENCEEGFLKFVLENGKTVVLEAKAAKAETPDILKAHCISSAMSDDLKT</sequence>
<dbReference type="InterPro" id="IPR046449">
    <property type="entry name" value="DEGP_PDZ_sf"/>
</dbReference>
<dbReference type="Gene3D" id="2.40.10.10">
    <property type="entry name" value="Trypsin-like serine proteases"/>
    <property type="match status" value="2"/>
</dbReference>
<comment type="caution">
    <text evidence="7">The sequence shown here is derived from an EMBL/GenBank/DDBJ whole genome shotgun (WGS) entry which is preliminary data.</text>
</comment>
<dbReference type="GO" id="GO:0006508">
    <property type="term" value="P:proteolysis"/>
    <property type="evidence" value="ECO:0007669"/>
    <property type="project" value="UniProtKB-KW"/>
</dbReference>
<evidence type="ECO:0000259" key="5">
    <source>
        <dbReference type="Pfam" id="PF13180"/>
    </source>
</evidence>
<keyword evidence="8" id="KW-1185">Reference proteome</keyword>
<evidence type="ECO:0000313" key="7">
    <source>
        <dbReference type="EMBL" id="KAK2990450.1"/>
    </source>
</evidence>
<dbReference type="AlphaFoldDB" id="A0AA88UM65"/>